<dbReference type="EMBL" id="KZ992661">
    <property type="protein sequence ID" value="RKP07886.1"/>
    <property type="molecule type" value="Genomic_DNA"/>
</dbReference>
<feature type="compositionally biased region" description="Polar residues" evidence="1">
    <location>
        <begin position="230"/>
        <end position="245"/>
    </location>
</feature>
<gene>
    <name evidence="3" type="ORF">THASP1DRAFT_30298</name>
</gene>
<feature type="compositionally biased region" description="Polar residues" evidence="1">
    <location>
        <begin position="591"/>
        <end position="600"/>
    </location>
</feature>
<evidence type="ECO:0000256" key="1">
    <source>
        <dbReference type="SAM" id="MobiDB-lite"/>
    </source>
</evidence>
<feature type="compositionally biased region" description="Polar residues" evidence="1">
    <location>
        <begin position="99"/>
        <end position="109"/>
    </location>
</feature>
<accession>A0A4P9XPH1</accession>
<feature type="compositionally biased region" description="Basic and acidic residues" evidence="1">
    <location>
        <begin position="488"/>
        <end position="501"/>
    </location>
</feature>
<feature type="compositionally biased region" description="Polar residues" evidence="1">
    <location>
        <begin position="118"/>
        <end position="130"/>
    </location>
</feature>
<feature type="compositionally biased region" description="Basic and acidic residues" evidence="1">
    <location>
        <begin position="320"/>
        <end position="342"/>
    </location>
</feature>
<feature type="compositionally biased region" description="Acidic residues" evidence="1">
    <location>
        <begin position="157"/>
        <end position="171"/>
    </location>
</feature>
<feature type="compositionally biased region" description="Basic and acidic residues" evidence="1">
    <location>
        <begin position="146"/>
        <end position="156"/>
    </location>
</feature>
<evidence type="ECO:0000313" key="3">
    <source>
        <dbReference type="EMBL" id="RKP07886.1"/>
    </source>
</evidence>
<keyword evidence="4" id="KW-1185">Reference proteome</keyword>
<feature type="compositionally biased region" description="Basic and acidic residues" evidence="1">
    <location>
        <begin position="298"/>
        <end position="309"/>
    </location>
</feature>
<organism evidence="3 4">
    <name type="scientific">Thamnocephalis sphaerospora</name>
    <dbReference type="NCBI Taxonomy" id="78915"/>
    <lineage>
        <taxon>Eukaryota</taxon>
        <taxon>Fungi</taxon>
        <taxon>Fungi incertae sedis</taxon>
        <taxon>Zoopagomycota</taxon>
        <taxon>Zoopagomycotina</taxon>
        <taxon>Zoopagomycetes</taxon>
        <taxon>Zoopagales</taxon>
        <taxon>Sigmoideomycetaceae</taxon>
        <taxon>Thamnocephalis</taxon>
    </lineage>
</organism>
<keyword evidence="2" id="KW-0732">Signal</keyword>
<feature type="region of interest" description="Disordered" evidence="1">
    <location>
        <begin position="44"/>
        <end position="600"/>
    </location>
</feature>
<proteinExistence type="predicted"/>
<dbReference type="AlphaFoldDB" id="A0A4P9XPH1"/>
<dbReference type="STRING" id="78915.A0A4P9XPH1"/>
<feature type="signal peptide" evidence="2">
    <location>
        <begin position="1"/>
        <end position="23"/>
    </location>
</feature>
<name>A0A4P9XPH1_9FUNG</name>
<feature type="compositionally biased region" description="Basic and acidic residues" evidence="1">
    <location>
        <begin position="172"/>
        <end position="214"/>
    </location>
</feature>
<sequence length="600" mass="64102">MLHTLKIVSLLVVCAGAVQLVAAAPSYSSTQDAAVPSEFQHDAGHAPLEAHSGNPVSASTDKSEPHTDEAGQIVPGPTNQATPDFLKDTLFNLPASMANDANHSGNQDAKPSPAADNVNGTPRDLSQPSSKDAHDDLFDAAEDREDEKYNEQRDVDDHDDDDDADDDNDYDEQPKKPQHNDGHNSSDHGKSNNDTADHGKNDNDTAGHGKHDDSNGSGDHTAQPPAVPQDGSNHGSAGGPSSTQYSDDRHDNNQGHGTDEHAKESHHGADHDTADQHTGTIDNSEGHHETNHGQDTAEQAKEVHYDAGHDTTGTYAASADHFDGHSGNTHNHDTTGHVEVPHSDANNDATGMHTDAVQYSEGQDNSSHDHDASAHVNEPHHDDHHEPTGTSNVVVYSEQPHSGGHGSNEDGHGAGDERPKTYDENSHDSISEHVHTPERSLKHHGNEQHASEQEHAKDDDVVSEQTETVKYAKVQYDNSQNSDAQVPHVDEPAVPHHEDAQVPHVNENTVPHHDDDAQNPTGQQPSAGGYSGVSYDIQKTSVPAAVHSSANDQAAVQHDSAYSAVNVSRPRRKCHRKQGHRPAVAEPAPASGQTPATAAY</sequence>
<protein>
    <submittedName>
        <fullName evidence="3">Uncharacterized protein</fullName>
    </submittedName>
</protein>
<feature type="compositionally biased region" description="Basic and acidic residues" evidence="1">
    <location>
        <begin position="246"/>
        <end position="275"/>
    </location>
</feature>
<evidence type="ECO:0000256" key="2">
    <source>
        <dbReference type="SAM" id="SignalP"/>
    </source>
</evidence>
<feature type="chain" id="PRO_5020705792" evidence="2">
    <location>
        <begin position="24"/>
        <end position="600"/>
    </location>
</feature>
<feature type="compositionally biased region" description="Basic and acidic residues" evidence="1">
    <location>
        <begin position="366"/>
        <end position="387"/>
    </location>
</feature>
<feature type="compositionally biased region" description="Basic residues" evidence="1">
    <location>
        <begin position="569"/>
        <end position="580"/>
    </location>
</feature>
<feature type="compositionally biased region" description="Basic and acidic residues" evidence="1">
    <location>
        <begin position="407"/>
        <end position="460"/>
    </location>
</feature>
<reference evidence="4" key="1">
    <citation type="journal article" date="2018" name="Nat. Microbiol.">
        <title>Leveraging single-cell genomics to expand the fungal tree of life.</title>
        <authorList>
            <person name="Ahrendt S.R."/>
            <person name="Quandt C.A."/>
            <person name="Ciobanu D."/>
            <person name="Clum A."/>
            <person name="Salamov A."/>
            <person name="Andreopoulos B."/>
            <person name="Cheng J.F."/>
            <person name="Woyke T."/>
            <person name="Pelin A."/>
            <person name="Henrissat B."/>
            <person name="Reynolds N.K."/>
            <person name="Benny G.L."/>
            <person name="Smith M.E."/>
            <person name="James T.Y."/>
            <person name="Grigoriev I.V."/>
        </authorList>
    </citation>
    <scope>NUCLEOTIDE SEQUENCE [LARGE SCALE GENOMIC DNA]</scope>
    <source>
        <strain evidence="4">RSA 1356</strain>
    </source>
</reference>
<evidence type="ECO:0000313" key="4">
    <source>
        <dbReference type="Proteomes" id="UP000271241"/>
    </source>
</evidence>
<dbReference type="Proteomes" id="UP000271241">
    <property type="component" value="Unassembled WGS sequence"/>
</dbReference>